<dbReference type="FunFam" id="3.30.70.2740:FF:000002">
    <property type="entry name" value="D-2-hydroxyglutarate dehydrogenase mitochondrial"/>
    <property type="match status" value="1"/>
</dbReference>
<evidence type="ECO:0000313" key="8">
    <source>
        <dbReference type="Proteomes" id="UP000243579"/>
    </source>
</evidence>
<dbReference type="SUPFAM" id="SSF56176">
    <property type="entry name" value="FAD-binding/transporter-associated domain-like"/>
    <property type="match status" value="1"/>
</dbReference>
<gene>
    <name evidence="7" type="ORF">ACHHYP_09777</name>
</gene>
<dbReference type="InterPro" id="IPR006094">
    <property type="entry name" value="Oxid_FAD_bind_N"/>
</dbReference>
<dbReference type="Gene3D" id="3.30.70.2740">
    <property type="match status" value="1"/>
</dbReference>
<dbReference type="PANTHER" id="PTHR43716:SF1">
    <property type="entry name" value="D-2-HYDROXYGLUTARATE DEHYDROGENASE, MITOCHONDRIAL"/>
    <property type="match status" value="1"/>
</dbReference>
<evidence type="ECO:0000259" key="6">
    <source>
        <dbReference type="PROSITE" id="PS51387"/>
    </source>
</evidence>
<dbReference type="GO" id="GO:0071949">
    <property type="term" value="F:FAD binding"/>
    <property type="evidence" value="ECO:0007669"/>
    <property type="project" value="InterPro"/>
</dbReference>
<dbReference type="PANTHER" id="PTHR43716">
    <property type="entry name" value="D-2-HYDROXYGLUTARATE DEHYDROGENASE, MITOCHONDRIAL"/>
    <property type="match status" value="1"/>
</dbReference>
<organism evidence="7 8">
    <name type="scientific">Achlya hypogyna</name>
    <name type="common">Oomycete</name>
    <name type="synonym">Protoachlya hypogyna</name>
    <dbReference type="NCBI Taxonomy" id="1202772"/>
    <lineage>
        <taxon>Eukaryota</taxon>
        <taxon>Sar</taxon>
        <taxon>Stramenopiles</taxon>
        <taxon>Oomycota</taxon>
        <taxon>Saprolegniomycetes</taxon>
        <taxon>Saprolegniales</taxon>
        <taxon>Achlyaceae</taxon>
        <taxon>Achlya</taxon>
    </lineage>
</organism>
<dbReference type="STRING" id="1202772.A0A1V9YMH1"/>
<dbReference type="GO" id="GO:0005739">
    <property type="term" value="C:mitochondrion"/>
    <property type="evidence" value="ECO:0007669"/>
    <property type="project" value="TreeGrafter"/>
</dbReference>
<dbReference type="Proteomes" id="UP000243579">
    <property type="component" value="Unassembled WGS sequence"/>
</dbReference>
<dbReference type="Pfam" id="PF02913">
    <property type="entry name" value="FAD-oxidase_C"/>
    <property type="match status" value="1"/>
</dbReference>
<name>A0A1V9YMH1_ACHHY</name>
<comment type="caution">
    <text evidence="7">The sequence shown here is derived from an EMBL/GenBank/DDBJ whole genome shotgun (WGS) entry which is preliminary data.</text>
</comment>
<dbReference type="GO" id="GO:0016491">
    <property type="term" value="F:oxidoreductase activity"/>
    <property type="evidence" value="ECO:0007669"/>
    <property type="project" value="UniProtKB-KW"/>
</dbReference>
<dbReference type="FunFam" id="1.10.45.10:FF:000001">
    <property type="entry name" value="D-lactate dehydrogenase mitochondrial"/>
    <property type="match status" value="1"/>
</dbReference>
<dbReference type="AlphaFoldDB" id="A0A1V9YMH1"/>
<dbReference type="FunFam" id="3.30.70.2190:FF:000001">
    <property type="entry name" value="D-2-hydroxyglutarate dehydrogenase mitochondrial"/>
    <property type="match status" value="1"/>
</dbReference>
<dbReference type="SUPFAM" id="SSF55103">
    <property type="entry name" value="FAD-linked oxidases, C-terminal domain"/>
    <property type="match status" value="1"/>
</dbReference>
<dbReference type="Pfam" id="PF01565">
    <property type="entry name" value="FAD_binding_4"/>
    <property type="match status" value="1"/>
</dbReference>
<dbReference type="InterPro" id="IPR016164">
    <property type="entry name" value="FAD-linked_Oxase-like_C"/>
</dbReference>
<comment type="cofactor">
    <cofactor evidence="1">
        <name>FAD</name>
        <dbReference type="ChEBI" id="CHEBI:57692"/>
    </cofactor>
</comment>
<accession>A0A1V9YMH1</accession>
<dbReference type="Gene3D" id="1.10.45.10">
    <property type="entry name" value="Vanillyl-alcohol Oxidase, Chain A, domain 4"/>
    <property type="match status" value="1"/>
</dbReference>
<keyword evidence="4" id="KW-0274">FAD</keyword>
<comment type="similarity">
    <text evidence="2">Belongs to the FAD-binding oxidoreductase/transferase type 4 family.</text>
</comment>
<evidence type="ECO:0000313" key="7">
    <source>
        <dbReference type="EMBL" id="OQR86910.1"/>
    </source>
</evidence>
<evidence type="ECO:0000256" key="5">
    <source>
        <dbReference type="ARBA" id="ARBA00023002"/>
    </source>
</evidence>
<dbReference type="InterPro" id="IPR004113">
    <property type="entry name" value="FAD-bd_oxidored_4_C"/>
</dbReference>
<dbReference type="PROSITE" id="PS51387">
    <property type="entry name" value="FAD_PCMH"/>
    <property type="match status" value="1"/>
</dbReference>
<dbReference type="InterPro" id="IPR016171">
    <property type="entry name" value="Vanillyl_alc_oxidase_C-sub2"/>
</dbReference>
<dbReference type="FunFam" id="3.30.43.10:FF:000011">
    <property type="entry name" value="D-lactate dehydrogenase (Cytochrome)"/>
    <property type="match status" value="1"/>
</dbReference>
<dbReference type="InterPro" id="IPR016169">
    <property type="entry name" value="FAD-bd_PCMH_sub2"/>
</dbReference>
<sequence length="594" mass="64506">MMWQPARRALSTVGIPRGAFAKLQDADVAHLRTVCPSVLTDPADIAPLNSDWLNKFHGHSKLVLRPKSTEEVAAVLKYCNDKKLAVVPQGGNTGLVGGSVPVHDEIILSLTQLNKIEAFDAVSGIIVCQAGCVLESLDAYAGKFGYLMPLDLGAKGTCQIGGNAATNAGGLRLLRYGSLHGSILGLEAVLADGTILDCLSTMRKDNTGYDLKQLFIGSEGTLGVITKLSVLTPPRSSARNVALLGCASFKRVKRAFVEARRHLGEILSAVEFLDRQSLDLVLSQQPSLQDPLGTACPFYVLLETSGSNAAHDMEKLEGYLEQVMASGTAVDGTVAQDAAQANKLFGIREDVPLALTAAGYVYKYDLSVPIDEYYAIVNDTRARLAHLNANVVAYGHLGDFNIHLNVSTPAYDDAVQEALEPFLFNWTAQRRGSISAEHGIGTHKPQFLHLSKSPEAIRLMRAMKMALDPNGILNPYKKKAHESQSQLEEPKTMDEAEFSRLLSQFPVARQGTYCRIAYKTNAAPASSITEEAADVPSKKVKTDVSLLSAVESFLQEYFSATENKRISAEFEKAHAKFVSQLCLEDVEDMCRQFQ</sequence>
<protein>
    <submittedName>
        <fullName evidence="7">D-2-hydroxyglutarate dehydrogenase, mitochondrial</fullName>
    </submittedName>
</protein>
<keyword evidence="5" id="KW-0560">Oxidoreductase</keyword>
<dbReference type="Gene3D" id="3.30.43.10">
    <property type="entry name" value="Uridine Diphospho-n-acetylenolpyruvylglucosamine Reductase, domain 2"/>
    <property type="match status" value="1"/>
</dbReference>
<evidence type="ECO:0000256" key="2">
    <source>
        <dbReference type="ARBA" id="ARBA00008000"/>
    </source>
</evidence>
<dbReference type="OrthoDB" id="5332616at2759"/>
<evidence type="ECO:0000256" key="4">
    <source>
        <dbReference type="ARBA" id="ARBA00022827"/>
    </source>
</evidence>
<dbReference type="InterPro" id="IPR016167">
    <property type="entry name" value="FAD-bd_PCMH_sub1"/>
</dbReference>
<keyword evidence="8" id="KW-1185">Reference proteome</keyword>
<dbReference type="FunFam" id="3.30.465.10:FF:000001">
    <property type="entry name" value="D-2-hydroxyglutarate dehydrogenase, mitochondrial"/>
    <property type="match status" value="1"/>
</dbReference>
<dbReference type="InterPro" id="IPR051264">
    <property type="entry name" value="FAD-oxidored/transferase_4"/>
</dbReference>
<dbReference type="Gene3D" id="3.30.70.2190">
    <property type="match status" value="1"/>
</dbReference>
<dbReference type="Gene3D" id="3.30.465.10">
    <property type="match status" value="1"/>
</dbReference>
<dbReference type="InterPro" id="IPR036318">
    <property type="entry name" value="FAD-bd_PCMH-like_sf"/>
</dbReference>
<reference evidence="7 8" key="1">
    <citation type="journal article" date="2014" name="Genome Biol. Evol.">
        <title>The secreted proteins of Achlya hypogyna and Thraustotheca clavata identify the ancestral oomycete secretome and reveal gene acquisitions by horizontal gene transfer.</title>
        <authorList>
            <person name="Misner I."/>
            <person name="Blouin N."/>
            <person name="Leonard G."/>
            <person name="Richards T.A."/>
            <person name="Lane C.E."/>
        </authorList>
    </citation>
    <scope>NUCLEOTIDE SEQUENCE [LARGE SCALE GENOMIC DNA]</scope>
    <source>
        <strain evidence="7 8">ATCC 48635</strain>
    </source>
</reference>
<evidence type="ECO:0000256" key="3">
    <source>
        <dbReference type="ARBA" id="ARBA00022630"/>
    </source>
</evidence>
<dbReference type="EMBL" id="JNBR01001476">
    <property type="protein sequence ID" value="OQR86910.1"/>
    <property type="molecule type" value="Genomic_DNA"/>
</dbReference>
<evidence type="ECO:0000256" key="1">
    <source>
        <dbReference type="ARBA" id="ARBA00001974"/>
    </source>
</evidence>
<keyword evidence="3" id="KW-0285">Flavoprotein</keyword>
<dbReference type="InterPro" id="IPR016166">
    <property type="entry name" value="FAD-bd_PCMH"/>
</dbReference>
<feature type="domain" description="FAD-binding PCMH-type" evidence="6">
    <location>
        <begin position="56"/>
        <end position="235"/>
    </location>
</feature>
<proteinExistence type="inferred from homology"/>